<comment type="caution">
    <text evidence="2">The sequence shown here is derived from an EMBL/GenBank/DDBJ whole genome shotgun (WGS) entry which is preliminary data.</text>
</comment>
<proteinExistence type="predicted"/>
<feature type="compositionally biased region" description="Basic and acidic residues" evidence="1">
    <location>
        <begin position="318"/>
        <end position="330"/>
    </location>
</feature>
<feature type="region of interest" description="Disordered" evidence="1">
    <location>
        <begin position="194"/>
        <end position="217"/>
    </location>
</feature>
<accession>A0ABP0L0J1</accession>
<dbReference type="EMBL" id="CAXAMM010013980">
    <property type="protein sequence ID" value="CAK9032666.1"/>
    <property type="molecule type" value="Genomic_DNA"/>
</dbReference>
<feature type="region of interest" description="Disordered" evidence="1">
    <location>
        <begin position="311"/>
        <end position="330"/>
    </location>
</feature>
<organism evidence="2 3">
    <name type="scientific">Durusdinium trenchii</name>
    <dbReference type="NCBI Taxonomy" id="1381693"/>
    <lineage>
        <taxon>Eukaryota</taxon>
        <taxon>Sar</taxon>
        <taxon>Alveolata</taxon>
        <taxon>Dinophyceae</taxon>
        <taxon>Suessiales</taxon>
        <taxon>Symbiodiniaceae</taxon>
        <taxon>Durusdinium</taxon>
    </lineage>
</organism>
<protein>
    <submittedName>
        <fullName evidence="2">Uncharacterized protein</fullName>
    </submittedName>
</protein>
<sequence>MALVPVKRNSVTNKRDWDTFCRRIQDRKNFPCELAGYLAKSKVDLFNAWLDGNKQWDQCRLIVTRTHSNENQSLSGWVAKPGREIVKEFGEDKGRTVMKKREQQGLCYDNDDFPGDEMERFYYMKKPKELTRKQCVSDQSQIQAKNELDEQMLQALTDENDGVMRQGALPDAQASSAAGQKLLFEGLAEAVAAVPKKKKEKKEESSEPALPKTNPQKAEDLMVEILAESVAARRKSMGLGAVNYAGELSAQLLAHAEKLEKHYKTLQQAVSTRVDDDGFYAKAFKKVEELRHWYKTAEAAADSILSGLKRANNKKKRDKSDGKDKENKEKSASLLAVEERCLKRRKIDDMKHSHVVDSLLQLVGRGRIDITCATDVKRRVNKVLADVVAWSLKCAAKGDETLRMIAYSSWTLNRSMEIFDSGGVLLTSRNASEASEMLLRHLKSLQLLTENHGVPGALLFKMRPKCHYLWHTATQTRMWKINPFVFHCFAEESWLGRVKRVAAQCHGSTMVHRVLQRYLICLGLFLESDRRRRQELGGKG</sequence>
<name>A0ABP0L0J1_9DINO</name>
<dbReference type="Proteomes" id="UP001642464">
    <property type="component" value="Unassembled WGS sequence"/>
</dbReference>
<keyword evidence="3" id="KW-1185">Reference proteome</keyword>
<evidence type="ECO:0000313" key="2">
    <source>
        <dbReference type="EMBL" id="CAK9032666.1"/>
    </source>
</evidence>
<gene>
    <name evidence="2" type="ORF">SCF082_LOCUS20158</name>
</gene>
<reference evidence="2 3" key="1">
    <citation type="submission" date="2024-02" db="EMBL/GenBank/DDBJ databases">
        <authorList>
            <person name="Chen Y."/>
            <person name="Shah S."/>
            <person name="Dougan E. K."/>
            <person name="Thang M."/>
            <person name="Chan C."/>
        </authorList>
    </citation>
    <scope>NUCLEOTIDE SEQUENCE [LARGE SCALE GENOMIC DNA]</scope>
</reference>
<evidence type="ECO:0000313" key="3">
    <source>
        <dbReference type="Proteomes" id="UP001642464"/>
    </source>
</evidence>
<evidence type="ECO:0000256" key="1">
    <source>
        <dbReference type="SAM" id="MobiDB-lite"/>
    </source>
</evidence>